<dbReference type="Proteomes" id="UP000694920">
    <property type="component" value="Unplaced"/>
</dbReference>
<dbReference type="InterPro" id="IPR051181">
    <property type="entry name" value="CAF1_poly(A)_ribonucleases"/>
</dbReference>
<feature type="transmembrane region" description="Helical" evidence="2">
    <location>
        <begin position="510"/>
        <end position="527"/>
    </location>
</feature>
<dbReference type="InterPro" id="IPR012677">
    <property type="entry name" value="Nucleotide-bd_a/b_plait_sf"/>
</dbReference>
<dbReference type="GO" id="GO:0003723">
    <property type="term" value="F:RNA binding"/>
    <property type="evidence" value="ECO:0007669"/>
    <property type="project" value="TreeGrafter"/>
</dbReference>
<dbReference type="GO" id="GO:0000289">
    <property type="term" value="P:nuclear-transcribed mRNA poly(A) tail shortening"/>
    <property type="evidence" value="ECO:0007669"/>
    <property type="project" value="TreeGrafter"/>
</dbReference>
<dbReference type="Gene3D" id="3.30.70.330">
    <property type="match status" value="1"/>
</dbReference>
<evidence type="ECO:0000256" key="1">
    <source>
        <dbReference type="ARBA" id="ARBA00008372"/>
    </source>
</evidence>
<dbReference type="GO" id="GO:1990431">
    <property type="term" value="P:priRNA 3'-end processing"/>
    <property type="evidence" value="ECO:0007669"/>
    <property type="project" value="TreeGrafter"/>
</dbReference>
<dbReference type="Pfam" id="PF04857">
    <property type="entry name" value="CAF1"/>
    <property type="match status" value="1"/>
</dbReference>
<evidence type="ECO:0000313" key="4">
    <source>
        <dbReference type="RefSeq" id="XP_024944136.1"/>
    </source>
</evidence>
<keyword evidence="2" id="KW-1133">Transmembrane helix</keyword>
<dbReference type="AlphaFoldDB" id="A0AAJ7W4J1"/>
<organism evidence="3 4">
    <name type="scientific">Cephus cinctus</name>
    <name type="common">Wheat stem sawfly</name>
    <dbReference type="NCBI Taxonomy" id="211228"/>
    <lineage>
        <taxon>Eukaryota</taxon>
        <taxon>Metazoa</taxon>
        <taxon>Ecdysozoa</taxon>
        <taxon>Arthropoda</taxon>
        <taxon>Hexapoda</taxon>
        <taxon>Insecta</taxon>
        <taxon>Pterygota</taxon>
        <taxon>Neoptera</taxon>
        <taxon>Endopterygota</taxon>
        <taxon>Hymenoptera</taxon>
        <taxon>Cephoidea</taxon>
        <taxon>Cephidae</taxon>
        <taxon>Cephus</taxon>
    </lineage>
</organism>
<keyword evidence="2" id="KW-0812">Transmembrane</keyword>
<dbReference type="GO" id="GO:0000175">
    <property type="term" value="F:3'-5'-RNA exonuclease activity"/>
    <property type="evidence" value="ECO:0007669"/>
    <property type="project" value="TreeGrafter"/>
</dbReference>
<dbReference type="GO" id="GO:0005634">
    <property type="term" value="C:nucleus"/>
    <property type="evidence" value="ECO:0007669"/>
    <property type="project" value="TreeGrafter"/>
</dbReference>
<dbReference type="Gene3D" id="3.30.420.10">
    <property type="entry name" value="Ribonuclease H-like superfamily/Ribonuclease H"/>
    <property type="match status" value="2"/>
</dbReference>
<dbReference type="GeneID" id="107271169"/>
<evidence type="ECO:0000313" key="3">
    <source>
        <dbReference type="Proteomes" id="UP000694920"/>
    </source>
</evidence>
<dbReference type="RefSeq" id="XP_024944136.1">
    <property type="nucleotide sequence ID" value="XM_025088368.1"/>
</dbReference>
<proteinExistence type="inferred from homology"/>
<name>A0AAJ7W4J1_CEPCN</name>
<comment type="similarity">
    <text evidence="1">Belongs to the CAF1 family.</text>
</comment>
<accession>A0AAJ7W4J1</accession>
<dbReference type="InterPro" id="IPR036397">
    <property type="entry name" value="RNaseH_sf"/>
</dbReference>
<keyword evidence="3" id="KW-1185">Reference proteome</keyword>
<dbReference type="PANTHER" id="PTHR15092:SF22">
    <property type="entry name" value="POLY(A)-SPECIFIC RIBONUCLEASE PNLDC1"/>
    <property type="match status" value="1"/>
</dbReference>
<sequence length="537" mass="62500">MNEVTANNFQQLYPKVENALKNATFFGVDLEFSGLHAGEGVQYSLFDTMEKRYVRLKANLERFIGIQFGLTAFHYVRDENKYTAESFNFFLVPRSIPTKNRQFTCQAAAIEFLCSYEFDFNKCFYEGISYLNEIDEAELCNQLKTNSNLCYEEQFLSYKDENELKVHSFQIFEWLQTNPKDPIVIHTSTPILQYLLQKELRNQFPNIWTYAGDRKVTVLKVEKDVRISLQEKEEHNIEQVFLDYYIGFSKVFKLLINLKKPIVGHNVLLDLMLMHHQFYKPLPKRYSEFKKNIHQLFPTIYDTKFISYEMKNLVDKEVLWKLNALSVLYTHFKDGKGRHSTLQSPFIELKEKTVADKEKYHEAGWDSYCAGFCFIRLAHLFAVNSLGKGSDLRPLTNIEIMSGVKNYANCVNVMRGIVTHMKLDGPDPEQKRIKWLHVQSLGREALNISEIAETFSTYGAMDVKLCTPERAVIAVSNQSSAHNILKHFRSHKELRVSPYSLLKHSPTMRILFWSGLVISGGMVAWMLHRNLEKSSLQ</sequence>
<dbReference type="SUPFAM" id="SSF53098">
    <property type="entry name" value="Ribonuclease H-like"/>
    <property type="match status" value="1"/>
</dbReference>
<gene>
    <name evidence="4" type="primary">LOC107271169</name>
</gene>
<keyword evidence="2" id="KW-0472">Membrane</keyword>
<dbReference type="PANTHER" id="PTHR15092">
    <property type="entry name" value="POLY A -SPECIFIC RIBONUCLEASE/TARGET OF EGR1, MEMBER 1"/>
    <property type="match status" value="1"/>
</dbReference>
<dbReference type="InterPro" id="IPR012337">
    <property type="entry name" value="RNaseH-like_sf"/>
</dbReference>
<protein>
    <submittedName>
        <fullName evidence="4">Pre-piRNA 3'-exonuclease trimmer isoform X1</fullName>
    </submittedName>
</protein>
<dbReference type="InterPro" id="IPR006941">
    <property type="entry name" value="RNase_CAF1"/>
</dbReference>
<dbReference type="GO" id="GO:0005783">
    <property type="term" value="C:endoplasmic reticulum"/>
    <property type="evidence" value="ECO:0007669"/>
    <property type="project" value="TreeGrafter"/>
</dbReference>
<reference evidence="4" key="1">
    <citation type="submission" date="2025-08" db="UniProtKB">
        <authorList>
            <consortium name="RefSeq"/>
        </authorList>
    </citation>
    <scope>IDENTIFICATION</scope>
</reference>
<dbReference type="GO" id="GO:1990432">
    <property type="term" value="P:siRNA 3'-end processing"/>
    <property type="evidence" value="ECO:0007669"/>
    <property type="project" value="TreeGrafter"/>
</dbReference>
<evidence type="ECO:0000256" key="2">
    <source>
        <dbReference type="SAM" id="Phobius"/>
    </source>
</evidence>